<evidence type="ECO:0000313" key="3">
    <source>
        <dbReference type="Proteomes" id="UP001595916"/>
    </source>
</evidence>
<evidence type="ECO:0000313" key="2">
    <source>
        <dbReference type="EMBL" id="MFC4805709.1"/>
    </source>
</evidence>
<protein>
    <submittedName>
        <fullName evidence="2">SagB/ThcOx family dehydrogenase</fullName>
    </submittedName>
</protein>
<accession>A0ABV9QT78</accession>
<name>A0ABV9QT78_9FIRM</name>
<dbReference type="InterPro" id="IPR000415">
    <property type="entry name" value="Nitroreductase-like"/>
</dbReference>
<organism evidence="2 3">
    <name type="scientific">Filifactor villosus</name>
    <dbReference type="NCBI Taxonomy" id="29374"/>
    <lineage>
        <taxon>Bacteria</taxon>
        <taxon>Bacillati</taxon>
        <taxon>Bacillota</taxon>
        <taxon>Clostridia</taxon>
        <taxon>Peptostreptococcales</taxon>
        <taxon>Filifactoraceae</taxon>
        <taxon>Filifactor</taxon>
    </lineage>
</organism>
<dbReference type="PANTHER" id="PTHR43745:SF2">
    <property type="entry name" value="NITROREDUCTASE MJ1384-RELATED"/>
    <property type="match status" value="1"/>
</dbReference>
<dbReference type="SUPFAM" id="SSF55469">
    <property type="entry name" value="FMN-dependent nitroreductase-like"/>
    <property type="match status" value="1"/>
</dbReference>
<sequence length="250" mass="28698">MRYTDGRKFMKSSFHKEVEESDYKKGMEDPGFCKEEETGRRVVLGEIYMGDMEERPFVDIVLGRRSHRLFEQEGLKKNDLSYLLTLTQRIQKIHPSGRMCYSPSACSGGRHTYETYLIIQDVEDLQQGVYRYDSMSHELVLLEERSDTKAKLKEATLKYSFVANAPVVFVWACLPYRGEWMYAERSHKPMLLDAGHICQALYLAAESIGLGCCAVAAYHQERMDELIGVDGEEEFSVYICPVGRPKVSSK</sequence>
<dbReference type="InterPro" id="IPR020051">
    <property type="entry name" value="SagB-type_dehydrogenase"/>
</dbReference>
<dbReference type="NCBIfam" id="TIGR03605">
    <property type="entry name" value="antibiot_sagB"/>
    <property type="match status" value="1"/>
</dbReference>
<dbReference type="Proteomes" id="UP001595916">
    <property type="component" value="Unassembled WGS sequence"/>
</dbReference>
<dbReference type="CDD" id="cd02142">
    <property type="entry name" value="McbC_SagB-like_oxidoreductase"/>
    <property type="match status" value="1"/>
</dbReference>
<dbReference type="Gene3D" id="3.40.109.10">
    <property type="entry name" value="NADH Oxidase"/>
    <property type="match status" value="1"/>
</dbReference>
<dbReference type="InterPro" id="IPR029479">
    <property type="entry name" value="Nitroreductase"/>
</dbReference>
<dbReference type="Pfam" id="PF00881">
    <property type="entry name" value="Nitroreductase"/>
    <property type="match status" value="1"/>
</dbReference>
<gene>
    <name evidence="2" type="ORF">ACFO4R_11705</name>
</gene>
<feature type="domain" description="Nitroreductase" evidence="1">
    <location>
        <begin position="62"/>
        <end position="244"/>
    </location>
</feature>
<keyword evidence="3" id="KW-1185">Reference proteome</keyword>
<dbReference type="InterPro" id="IPR052544">
    <property type="entry name" value="Bacteriocin_Proc_Enz"/>
</dbReference>
<dbReference type="PANTHER" id="PTHR43745">
    <property type="entry name" value="NITROREDUCTASE MJ1384-RELATED"/>
    <property type="match status" value="1"/>
</dbReference>
<reference evidence="3" key="1">
    <citation type="journal article" date="2019" name="Int. J. Syst. Evol. Microbiol.">
        <title>The Global Catalogue of Microorganisms (GCM) 10K type strain sequencing project: providing services to taxonomists for standard genome sequencing and annotation.</title>
        <authorList>
            <consortium name="The Broad Institute Genomics Platform"/>
            <consortium name="The Broad Institute Genome Sequencing Center for Infectious Disease"/>
            <person name="Wu L."/>
            <person name="Ma J."/>
        </authorList>
    </citation>
    <scope>NUCLEOTIDE SEQUENCE [LARGE SCALE GENOMIC DNA]</scope>
    <source>
        <strain evidence="3">CCUG 46385</strain>
    </source>
</reference>
<dbReference type="RefSeq" id="WP_379789359.1">
    <property type="nucleotide sequence ID" value="NZ_JBHSHL010000060.1"/>
</dbReference>
<proteinExistence type="predicted"/>
<comment type="caution">
    <text evidence="2">The sequence shown here is derived from an EMBL/GenBank/DDBJ whole genome shotgun (WGS) entry which is preliminary data.</text>
</comment>
<evidence type="ECO:0000259" key="1">
    <source>
        <dbReference type="Pfam" id="PF00881"/>
    </source>
</evidence>
<dbReference type="EMBL" id="JBHSHL010000060">
    <property type="protein sequence ID" value="MFC4805709.1"/>
    <property type="molecule type" value="Genomic_DNA"/>
</dbReference>